<evidence type="ECO:0000313" key="4">
    <source>
        <dbReference type="Proteomes" id="UP000716291"/>
    </source>
</evidence>
<dbReference type="EMBL" id="JAANQT010000539">
    <property type="protein sequence ID" value="KAG1310182.1"/>
    <property type="molecule type" value="Genomic_DNA"/>
</dbReference>
<evidence type="ECO:0000256" key="2">
    <source>
        <dbReference type="SAM" id="SignalP"/>
    </source>
</evidence>
<dbReference type="AlphaFoldDB" id="A0A9P6XBV9"/>
<dbReference type="PANTHER" id="PTHR39219">
    <property type="entry name" value="ER MEMBRANE PROTEIN COMPLEX SUBUNIT 10"/>
    <property type="match status" value="1"/>
</dbReference>
<comment type="caution">
    <text evidence="3">The sequence shown here is derived from an EMBL/GenBank/DDBJ whole genome shotgun (WGS) entry which is preliminary data.</text>
</comment>
<organism evidence="3 4">
    <name type="scientific">Rhizopus oryzae</name>
    <name type="common">Mucormycosis agent</name>
    <name type="synonym">Rhizopus arrhizus var. delemar</name>
    <dbReference type="NCBI Taxonomy" id="64495"/>
    <lineage>
        <taxon>Eukaryota</taxon>
        <taxon>Fungi</taxon>
        <taxon>Fungi incertae sedis</taxon>
        <taxon>Mucoromycota</taxon>
        <taxon>Mucoromycotina</taxon>
        <taxon>Mucoromycetes</taxon>
        <taxon>Mucorales</taxon>
        <taxon>Mucorineae</taxon>
        <taxon>Rhizopodaceae</taxon>
        <taxon>Rhizopus</taxon>
    </lineage>
</organism>
<dbReference type="Proteomes" id="UP000716291">
    <property type="component" value="Unassembled WGS sequence"/>
</dbReference>
<sequence length="194" mass="22346">MLVLTFLFILAILCQSSFAEQEKITRLSIYHQKNGNFIRRGEIVGLPGVPQYVSADNEITEFNDPKEIFYQIKVKDENTGNIHLSSVKLCQMVASDWNDEFILHLDENNDFYHLDYYSTAKDCEEKVKFPISTKPFTTSMKVVKASKGPKPLLGSFESQAKKQQQSSKKPAADINDQAPQFKEVEEKSFFQKYW</sequence>
<evidence type="ECO:0000256" key="1">
    <source>
        <dbReference type="SAM" id="MobiDB-lite"/>
    </source>
</evidence>
<evidence type="ECO:0000313" key="3">
    <source>
        <dbReference type="EMBL" id="KAG1310182.1"/>
    </source>
</evidence>
<proteinExistence type="predicted"/>
<feature type="chain" id="PRO_5040237448" evidence="2">
    <location>
        <begin position="20"/>
        <end position="194"/>
    </location>
</feature>
<name>A0A9P6XBV9_RHIOR</name>
<feature type="region of interest" description="Disordered" evidence="1">
    <location>
        <begin position="150"/>
        <end position="180"/>
    </location>
</feature>
<feature type="signal peptide" evidence="2">
    <location>
        <begin position="1"/>
        <end position="19"/>
    </location>
</feature>
<reference evidence="3" key="1">
    <citation type="journal article" date="2020" name="Microb. Genom.">
        <title>Genetic diversity of clinical and environmental Mucorales isolates obtained from an investigation of mucormycosis cases among solid organ transplant recipients.</title>
        <authorList>
            <person name="Nguyen M.H."/>
            <person name="Kaul D."/>
            <person name="Muto C."/>
            <person name="Cheng S.J."/>
            <person name="Richter R.A."/>
            <person name="Bruno V.M."/>
            <person name="Liu G."/>
            <person name="Beyhan S."/>
            <person name="Sundermann A.J."/>
            <person name="Mounaud S."/>
            <person name="Pasculle A.W."/>
            <person name="Nierman W.C."/>
            <person name="Driscoll E."/>
            <person name="Cumbie R."/>
            <person name="Clancy C.J."/>
            <person name="Dupont C.L."/>
        </authorList>
    </citation>
    <scope>NUCLEOTIDE SEQUENCE</scope>
    <source>
        <strain evidence="3">GL11</strain>
    </source>
</reference>
<keyword evidence="4" id="KW-1185">Reference proteome</keyword>
<dbReference type="PANTHER" id="PTHR39219:SF1">
    <property type="entry name" value="ER MEMBRANE PROTEIN COMPLEX SUBUNIT 10"/>
    <property type="match status" value="1"/>
</dbReference>
<keyword evidence="2" id="KW-0732">Signal</keyword>
<accession>A0A9P6XBV9</accession>
<dbReference type="OrthoDB" id="1894652at2759"/>
<dbReference type="Pfam" id="PF21203">
    <property type="entry name" value="ECM10"/>
    <property type="match status" value="1"/>
</dbReference>
<protein>
    <submittedName>
        <fullName evidence="3">Uncharacterized protein</fullName>
    </submittedName>
</protein>
<dbReference type="CDD" id="cd22209">
    <property type="entry name" value="EMC10"/>
    <property type="match status" value="1"/>
</dbReference>
<gene>
    <name evidence="3" type="ORF">G6F64_004749</name>
</gene>